<accession>A0A1I6R7Z7</accession>
<dbReference type="OrthoDB" id="705316at2"/>
<protein>
    <submittedName>
        <fullName evidence="1">Uncharacterized protein</fullName>
    </submittedName>
</protein>
<evidence type="ECO:0000313" key="2">
    <source>
        <dbReference type="Proteomes" id="UP000198785"/>
    </source>
</evidence>
<keyword evidence="2" id="KW-1185">Reference proteome</keyword>
<gene>
    <name evidence="1" type="ORF">SAMN05660206_103182</name>
</gene>
<proteinExistence type="predicted"/>
<sequence length="236" mass="26733">MKNKLLTLAFAILYICLQPCLGQGSDLLWKGVGGKEKWEQTTYILFTVNGNGSKYIQDGRRFLIHRSSGRARFEGRTEKGSNLVVLFNYKTGKLKKYYINGEEISSSSEIQESFNKVQEQFQRDNEFLFLSTKTELHQAKSKVSSRIVNAEKLLSIPIQLPHNNISGELLFHPETGWIKQISESNGGTYLVNGYKDIGGGIYLPTVFKNVQNSNKSIIFPTVAAFTDMQEEKFTQL</sequence>
<name>A0A1I6R7Z7_9SPHI</name>
<dbReference type="Proteomes" id="UP000198785">
    <property type="component" value="Unassembled WGS sequence"/>
</dbReference>
<dbReference type="EMBL" id="FOZZ01000003">
    <property type="protein sequence ID" value="SFS60822.1"/>
    <property type="molecule type" value="Genomic_DNA"/>
</dbReference>
<dbReference type="RefSeq" id="WP_139227505.1">
    <property type="nucleotide sequence ID" value="NZ_FOZZ01000003.1"/>
</dbReference>
<organism evidence="1 2">
    <name type="scientific">Sphingobacterium wenxiniae</name>
    <dbReference type="NCBI Taxonomy" id="683125"/>
    <lineage>
        <taxon>Bacteria</taxon>
        <taxon>Pseudomonadati</taxon>
        <taxon>Bacteroidota</taxon>
        <taxon>Sphingobacteriia</taxon>
        <taxon>Sphingobacteriales</taxon>
        <taxon>Sphingobacteriaceae</taxon>
        <taxon>Sphingobacterium</taxon>
    </lineage>
</organism>
<dbReference type="AlphaFoldDB" id="A0A1I6R7Z7"/>
<reference evidence="1 2" key="1">
    <citation type="submission" date="2016-10" db="EMBL/GenBank/DDBJ databases">
        <authorList>
            <person name="de Groot N.N."/>
        </authorList>
    </citation>
    <scope>NUCLEOTIDE SEQUENCE [LARGE SCALE GENOMIC DNA]</scope>
    <source>
        <strain evidence="1 2">DSM 22789</strain>
    </source>
</reference>
<evidence type="ECO:0000313" key="1">
    <source>
        <dbReference type="EMBL" id="SFS60822.1"/>
    </source>
</evidence>